<dbReference type="PANTHER" id="PTHR48081">
    <property type="entry name" value="AB HYDROLASE SUPERFAMILY PROTEIN C4A8.06C"/>
    <property type="match status" value="1"/>
</dbReference>
<dbReference type="Proteomes" id="UP000681340">
    <property type="component" value="Unassembled WGS sequence"/>
</dbReference>
<protein>
    <submittedName>
        <fullName evidence="3">Lipase LipH (Carboxylesterase)</fullName>
    </submittedName>
</protein>
<dbReference type="EMBL" id="BOQL01000072">
    <property type="protein sequence ID" value="GIM78263.1"/>
    <property type="molecule type" value="Genomic_DNA"/>
</dbReference>
<dbReference type="AlphaFoldDB" id="A0A919SWB2"/>
<dbReference type="GO" id="GO:0016787">
    <property type="term" value="F:hydrolase activity"/>
    <property type="evidence" value="ECO:0007669"/>
    <property type="project" value="UniProtKB-KW"/>
</dbReference>
<evidence type="ECO:0000313" key="3">
    <source>
        <dbReference type="EMBL" id="GIM78263.1"/>
    </source>
</evidence>
<dbReference type="Pfam" id="PF07859">
    <property type="entry name" value="Abhydrolase_3"/>
    <property type="match status" value="1"/>
</dbReference>
<comment type="caution">
    <text evidence="3">The sequence shown here is derived from an EMBL/GenBank/DDBJ whole genome shotgun (WGS) entry which is preliminary data.</text>
</comment>
<evidence type="ECO:0000259" key="2">
    <source>
        <dbReference type="Pfam" id="PF07859"/>
    </source>
</evidence>
<keyword evidence="4" id="KW-1185">Reference proteome</keyword>
<feature type="domain" description="Alpha/beta hydrolase fold-3" evidence="2">
    <location>
        <begin position="76"/>
        <end position="282"/>
    </location>
</feature>
<evidence type="ECO:0000256" key="1">
    <source>
        <dbReference type="ARBA" id="ARBA00022801"/>
    </source>
</evidence>
<dbReference type="PANTHER" id="PTHR48081:SF8">
    <property type="entry name" value="ALPHA_BETA HYDROLASE FOLD-3 DOMAIN-CONTAINING PROTEIN-RELATED"/>
    <property type="match status" value="1"/>
</dbReference>
<organism evidence="3 4">
    <name type="scientific">Actinoplanes auranticolor</name>
    <dbReference type="NCBI Taxonomy" id="47988"/>
    <lineage>
        <taxon>Bacteria</taxon>
        <taxon>Bacillati</taxon>
        <taxon>Actinomycetota</taxon>
        <taxon>Actinomycetes</taxon>
        <taxon>Micromonosporales</taxon>
        <taxon>Micromonosporaceae</taxon>
        <taxon>Actinoplanes</taxon>
    </lineage>
</organism>
<accession>A0A919SWB2</accession>
<dbReference type="InterPro" id="IPR029058">
    <property type="entry name" value="AB_hydrolase_fold"/>
</dbReference>
<gene>
    <name evidence="3" type="ORF">Aau02nite_80020</name>
</gene>
<dbReference type="RefSeq" id="WP_212993799.1">
    <property type="nucleotide sequence ID" value="NZ_BAABEA010000016.1"/>
</dbReference>
<sequence length="317" mass="34212">MGLADAVEIFLATKPDSGDPQAPVAHRRAAIHRGSDELFARFGAPVAPVEVRDFPVGDSRVRVYRPAGPGPFPLYVFLHGGGFWLGSVDEQVNDAMCHDRSRRAECVVVAVDYRLAPEHPFPVPLEDCYAGLSWAVQHAEELGADPERVAVGGISAGANLAAAVTLLARARGGPRLALQLLEVPPLDLTLDTMRRSGISDDYGITVDDMRLCGDLYLGPAHDRRDEIVSPLFAADLTGLPPARIMSAEHDPLRLEGERYAHRLRDAGVPVSFEIYPGAVHGSLALTGTWPPAATWQQDVVTALRRLHTSARSFPLTA</sequence>
<dbReference type="SUPFAM" id="SSF53474">
    <property type="entry name" value="alpha/beta-Hydrolases"/>
    <property type="match status" value="1"/>
</dbReference>
<proteinExistence type="predicted"/>
<evidence type="ECO:0000313" key="4">
    <source>
        <dbReference type="Proteomes" id="UP000681340"/>
    </source>
</evidence>
<keyword evidence="1" id="KW-0378">Hydrolase</keyword>
<dbReference type="Gene3D" id="3.40.50.1820">
    <property type="entry name" value="alpha/beta hydrolase"/>
    <property type="match status" value="1"/>
</dbReference>
<dbReference type="InterPro" id="IPR050300">
    <property type="entry name" value="GDXG_lipolytic_enzyme"/>
</dbReference>
<name>A0A919SWB2_9ACTN</name>
<reference evidence="3" key="1">
    <citation type="submission" date="2021-03" db="EMBL/GenBank/DDBJ databases">
        <title>Whole genome shotgun sequence of Actinoplanes auranticolor NBRC 12245.</title>
        <authorList>
            <person name="Komaki H."/>
            <person name="Tamura T."/>
        </authorList>
    </citation>
    <scope>NUCLEOTIDE SEQUENCE</scope>
    <source>
        <strain evidence="3">NBRC 12245</strain>
    </source>
</reference>
<dbReference type="InterPro" id="IPR013094">
    <property type="entry name" value="AB_hydrolase_3"/>
</dbReference>